<evidence type="ECO:0000256" key="6">
    <source>
        <dbReference type="ARBA" id="ARBA00023315"/>
    </source>
</evidence>
<dbReference type="Gene3D" id="3.30.420.40">
    <property type="match status" value="2"/>
</dbReference>
<evidence type="ECO:0000259" key="9">
    <source>
        <dbReference type="Pfam" id="PF00814"/>
    </source>
</evidence>
<dbReference type="GO" id="GO:0005737">
    <property type="term" value="C:cytoplasm"/>
    <property type="evidence" value="ECO:0007669"/>
    <property type="project" value="UniProtKB-SubCell"/>
</dbReference>
<feature type="binding site" evidence="8">
    <location>
        <position position="295"/>
    </location>
    <ligand>
        <name>substrate</name>
    </ligand>
</feature>
<dbReference type="GO" id="GO:0002949">
    <property type="term" value="P:tRNA threonylcarbamoyladenosine modification"/>
    <property type="evidence" value="ECO:0007669"/>
    <property type="project" value="UniProtKB-UniRule"/>
</dbReference>
<gene>
    <name evidence="8" type="primary">tsaD</name>
    <name evidence="10" type="ORF">SAMN04488132_11012</name>
</gene>
<feature type="binding site" evidence="8">
    <location>
        <begin position="157"/>
        <end position="161"/>
    </location>
    <ligand>
        <name>substrate</name>
    </ligand>
</feature>
<dbReference type="CDD" id="cd24133">
    <property type="entry name" value="ASKHA_NBD_TsaD_bac"/>
    <property type="match status" value="1"/>
</dbReference>
<protein>
    <recommendedName>
        <fullName evidence="8">tRNA N6-adenosine threonylcarbamoyltransferase</fullName>
        <ecNumber evidence="8">2.3.1.234</ecNumber>
    </recommendedName>
    <alternativeName>
        <fullName evidence="8">N6-L-threonylcarbamoyladenine synthase</fullName>
        <shortName evidence="8">t(6)A synthase</shortName>
    </alternativeName>
    <alternativeName>
        <fullName evidence="8">t(6)A37 threonylcarbamoyladenosine biosynthesis protein TsaD</fullName>
    </alternativeName>
    <alternativeName>
        <fullName evidence="8">tRNA threonylcarbamoyladenosine biosynthesis protein TsaD</fullName>
    </alternativeName>
</protein>
<evidence type="ECO:0000256" key="3">
    <source>
        <dbReference type="ARBA" id="ARBA00022694"/>
    </source>
</evidence>
<dbReference type="GO" id="GO:0005506">
    <property type="term" value="F:iron ion binding"/>
    <property type="evidence" value="ECO:0007669"/>
    <property type="project" value="UniProtKB-UniRule"/>
</dbReference>
<dbReference type="AlphaFoldDB" id="A0A1T4QZB6"/>
<keyword evidence="11" id="KW-1185">Reference proteome</keyword>
<evidence type="ECO:0000256" key="5">
    <source>
        <dbReference type="ARBA" id="ARBA00023004"/>
    </source>
</evidence>
<dbReference type="InterPro" id="IPR043129">
    <property type="entry name" value="ATPase_NBD"/>
</dbReference>
<feature type="binding site" evidence="8">
    <location>
        <position position="190"/>
    </location>
    <ligand>
        <name>substrate</name>
    </ligand>
</feature>
<dbReference type="Pfam" id="PF00814">
    <property type="entry name" value="TsaD"/>
    <property type="match status" value="1"/>
</dbReference>
<keyword evidence="4 8" id="KW-0479">Metal-binding</keyword>
<dbReference type="PANTHER" id="PTHR11735">
    <property type="entry name" value="TRNA N6-ADENOSINE THREONYLCARBAMOYLTRANSFERASE"/>
    <property type="match status" value="1"/>
</dbReference>
<evidence type="ECO:0000256" key="2">
    <source>
        <dbReference type="ARBA" id="ARBA00022679"/>
    </source>
</evidence>
<keyword evidence="6 8" id="KW-0012">Acyltransferase</keyword>
<dbReference type="FunFam" id="3.30.420.40:FF:000040">
    <property type="entry name" value="tRNA N6-adenosine threonylcarbamoyltransferase"/>
    <property type="match status" value="1"/>
</dbReference>
<evidence type="ECO:0000313" key="11">
    <source>
        <dbReference type="Proteomes" id="UP000190888"/>
    </source>
</evidence>
<organism evidence="10 11">
    <name type="scientific">Sediminibacterium ginsengisoli</name>
    <dbReference type="NCBI Taxonomy" id="413434"/>
    <lineage>
        <taxon>Bacteria</taxon>
        <taxon>Pseudomonadati</taxon>
        <taxon>Bacteroidota</taxon>
        <taxon>Chitinophagia</taxon>
        <taxon>Chitinophagales</taxon>
        <taxon>Chitinophagaceae</taxon>
        <taxon>Sediminibacterium</taxon>
    </lineage>
</organism>
<dbReference type="NCBIfam" id="TIGR00329">
    <property type="entry name" value="gcp_kae1"/>
    <property type="match status" value="1"/>
</dbReference>
<sequence>MPDEITLPPNHLMQADLSTTILAIESSCDETSASVCVNGKILSNYIANQSVHEKYGGVVPELASRAHMQNIVPVVDTALAAAFPELNNTTDRLKQLDAIAFTQSPGLIGSLLVGTQFAKSLALTLNKPLIAVHHMQAHVLANLIGDDIPEFPFLCLTVSGGHTQIVLAHDPLNLEVIGETIDDAAGEAFDKSAKLLGLPYPGGPLIDKYAKTGDPLKFKFAEPQIPELNFSFSGLKTSVLYFLQKQETGFIEANLADLCASIQHTIITILLKKVKKAVQQTGIKQVCIAGGVSANSGLRASLQEMGQKHGWKTFIPKFEYCTDNAAMIAITAHYKYQAAQFASLDANPSARSH</sequence>
<comment type="catalytic activity">
    <reaction evidence="7 8">
        <text>L-threonylcarbamoyladenylate + adenosine(37) in tRNA = N(6)-L-threonylcarbamoyladenosine(37) in tRNA + AMP + H(+)</text>
        <dbReference type="Rhea" id="RHEA:37059"/>
        <dbReference type="Rhea" id="RHEA-COMP:10162"/>
        <dbReference type="Rhea" id="RHEA-COMP:10163"/>
        <dbReference type="ChEBI" id="CHEBI:15378"/>
        <dbReference type="ChEBI" id="CHEBI:73682"/>
        <dbReference type="ChEBI" id="CHEBI:74411"/>
        <dbReference type="ChEBI" id="CHEBI:74418"/>
        <dbReference type="ChEBI" id="CHEBI:456215"/>
        <dbReference type="EC" id="2.3.1.234"/>
    </reaction>
</comment>
<dbReference type="InterPro" id="IPR022450">
    <property type="entry name" value="TsaD"/>
</dbReference>
<dbReference type="EMBL" id="FUWH01000010">
    <property type="protein sequence ID" value="SKA09074.1"/>
    <property type="molecule type" value="Genomic_DNA"/>
</dbReference>
<feature type="binding site" evidence="8">
    <location>
        <position position="323"/>
    </location>
    <ligand>
        <name>Fe cation</name>
        <dbReference type="ChEBI" id="CHEBI:24875"/>
    </ligand>
</feature>
<comment type="function">
    <text evidence="8">Required for the formation of a threonylcarbamoyl group on adenosine at position 37 (t(6)A37) in tRNAs that read codons beginning with adenine. Is involved in the transfer of the threonylcarbamoyl moiety of threonylcarbamoyl-AMP (TC-AMP) to the N6 group of A37, together with TsaE and TsaB. TsaD likely plays a direct catalytic role in this reaction.</text>
</comment>
<dbReference type="SUPFAM" id="SSF53067">
    <property type="entry name" value="Actin-like ATPase domain"/>
    <property type="match status" value="2"/>
</dbReference>
<dbReference type="PRINTS" id="PR00789">
    <property type="entry name" value="OSIALOPTASE"/>
</dbReference>
<dbReference type="InterPro" id="IPR017861">
    <property type="entry name" value="KAE1/TsaD"/>
</dbReference>
<dbReference type="STRING" id="413434.SAMN04488132_11012"/>
<feature type="domain" description="Gcp-like" evidence="9">
    <location>
        <begin position="40"/>
        <end position="329"/>
    </location>
</feature>
<keyword evidence="2 8" id="KW-0808">Transferase</keyword>
<dbReference type="EC" id="2.3.1.234" evidence="8"/>
<evidence type="ECO:0000313" key="10">
    <source>
        <dbReference type="EMBL" id="SKA09074.1"/>
    </source>
</evidence>
<evidence type="ECO:0000256" key="7">
    <source>
        <dbReference type="ARBA" id="ARBA00048117"/>
    </source>
</evidence>
<accession>A0A1T4QZB6</accession>
<comment type="similarity">
    <text evidence="8">Belongs to the KAE1 / TsaD family.</text>
</comment>
<dbReference type="InterPro" id="IPR017860">
    <property type="entry name" value="Peptidase_M22_CS"/>
</dbReference>
<dbReference type="GO" id="GO:0061711">
    <property type="term" value="F:tRNA N(6)-L-threonylcarbamoyladenine synthase activity"/>
    <property type="evidence" value="ECO:0007669"/>
    <property type="project" value="UniProtKB-EC"/>
</dbReference>
<comment type="cofactor">
    <cofactor evidence="8">
        <name>Fe(2+)</name>
        <dbReference type="ChEBI" id="CHEBI:29033"/>
    </cofactor>
    <text evidence="8">Binds 1 Fe(2+) ion per subunit.</text>
</comment>
<dbReference type="NCBIfam" id="TIGR03723">
    <property type="entry name" value="T6A_TsaD_YgjD"/>
    <property type="match status" value="1"/>
</dbReference>
<evidence type="ECO:0000256" key="4">
    <source>
        <dbReference type="ARBA" id="ARBA00022723"/>
    </source>
</evidence>
<keyword evidence="5 8" id="KW-0408">Iron</keyword>
<evidence type="ECO:0000256" key="1">
    <source>
        <dbReference type="ARBA" id="ARBA00022490"/>
    </source>
</evidence>
<dbReference type="PANTHER" id="PTHR11735:SF6">
    <property type="entry name" value="TRNA N6-ADENOSINE THREONYLCARBAMOYLTRANSFERASE, MITOCHONDRIAL"/>
    <property type="match status" value="1"/>
</dbReference>
<feature type="binding site" evidence="8">
    <location>
        <position position="203"/>
    </location>
    <ligand>
        <name>substrate</name>
    </ligand>
</feature>
<dbReference type="HAMAP" id="MF_01445">
    <property type="entry name" value="TsaD"/>
    <property type="match status" value="1"/>
</dbReference>
<name>A0A1T4QZB6_9BACT</name>
<feature type="binding site" evidence="8">
    <location>
        <position position="134"/>
    </location>
    <ligand>
        <name>Fe cation</name>
        <dbReference type="ChEBI" id="CHEBI:24875"/>
    </ligand>
</feature>
<proteinExistence type="inferred from homology"/>
<feature type="binding site" evidence="8">
    <location>
        <position position="138"/>
    </location>
    <ligand>
        <name>Fe cation</name>
        <dbReference type="ChEBI" id="CHEBI:24875"/>
    </ligand>
</feature>
<evidence type="ECO:0000256" key="8">
    <source>
        <dbReference type="HAMAP-Rule" id="MF_01445"/>
    </source>
</evidence>
<dbReference type="InterPro" id="IPR000905">
    <property type="entry name" value="Gcp-like_dom"/>
</dbReference>
<reference evidence="10 11" key="1">
    <citation type="submission" date="2017-02" db="EMBL/GenBank/DDBJ databases">
        <authorList>
            <person name="Peterson S.W."/>
        </authorList>
    </citation>
    <scope>NUCLEOTIDE SEQUENCE [LARGE SCALE GENOMIC DNA]</scope>
    <source>
        <strain evidence="10 11">DSM 22335</strain>
    </source>
</reference>
<keyword evidence="3 8" id="KW-0819">tRNA processing</keyword>
<feature type="binding site" evidence="8">
    <location>
        <position position="207"/>
    </location>
    <ligand>
        <name>substrate</name>
    </ligand>
</feature>
<dbReference type="PROSITE" id="PS01016">
    <property type="entry name" value="GLYCOPROTEASE"/>
    <property type="match status" value="1"/>
</dbReference>
<dbReference type="Proteomes" id="UP000190888">
    <property type="component" value="Unassembled WGS sequence"/>
</dbReference>
<comment type="subcellular location">
    <subcellularLocation>
        <location evidence="8">Cytoplasm</location>
    </subcellularLocation>
</comment>
<keyword evidence="1 8" id="KW-0963">Cytoplasm</keyword>